<keyword evidence="2" id="KW-1185">Reference proteome</keyword>
<organism evidence="1 2">
    <name type="scientific">Papaver atlanticum</name>
    <dbReference type="NCBI Taxonomy" id="357466"/>
    <lineage>
        <taxon>Eukaryota</taxon>
        <taxon>Viridiplantae</taxon>
        <taxon>Streptophyta</taxon>
        <taxon>Embryophyta</taxon>
        <taxon>Tracheophyta</taxon>
        <taxon>Spermatophyta</taxon>
        <taxon>Magnoliopsida</taxon>
        <taxon>Ranunculales</taxon>
        <taxon>Papaveraceae</taxon>
        <taxon>Papaveroideae</taxon>
        <taxon>Papaver</taxon>
    </lineage>
</organism>
<reference evidence="1" key="1">
    <citation type="submission" date="2022-04" db="EMBL/GenBank/DDBJ databases">
        <title>A functionally conserved STORR gene fusion in Papaver species that diverged 16.8 million years ago.</title>
        <authorList>
            <person name="Catania T."/>
        </authorList>
    </citation>
    <scope>NUCLEOTIDE SEQUENCE</scope>
    <source>
        <strain evidence="1">S-188037</strain>
    </source>
</reference>
<proteinExistence type="predicted"/>
<dbReference type="Proteomes" id="UP001202328">
    <property type="component" value="Unassembled WGS sequence"/>
</dbReference>
<sequence>MEHQFNPFNIERHHISNNWANQDIWIFEVIRNVSSLKTIFQILSAGIKCSLYVSSLRYFRGPVGILAKCNNAPLKILVLQCRPE</sequence>
<protein>
    <submittedName>
        <fullName evidence="1">Uncharacterized protein</fullName>
    </submittedName>
</protein>
<evidence type="ECO:0000313" key="2">
    <source>
        <dbReference type="Proteomes" id="UP001202328"/>
    </source>
</evidence>
<dbReference type="EMBL" id="JAJJMB010010985">
    <property type="protein sequence ID" value="KAI3905461.1"/>
    <property type="molecule type" value="Genomic_DNA"/>
</dbReference>
<evidence type="ECO:0000313" key="1">
    <source>
        <dbReference type="EMBL" id="KAI3905461.1"/>
    </source>
</evidence>
<comment type="caution">
    <text evidence="1">The sequence shown here is derived from an EMBL/GenBank/DDBJ whole genome shotgun (WGS) entry which is preliminary data.</text>
</comment>
<name>A0AAD4SFD8_9MAGN</name>
<dbReference type="AlphaFoldDB" id="A0AAD4SFD8"/>
<accession>A0AAD4SFD8</accession>
<gene>
    <name evidence="1" type="ORF">MKW98_013259</name>
</gene>